<evidence type="ECO:0008006" key="4">
    <source>
        <dbReference type="Google" id="ProtNLM"/>
    </source>
</evidence>
<evidence type="ECO:0000313" key="2">
    <source>
        <dbReference type="EMBL" id="QBR83579.1"/>
    </source>
</evidence>
<dbReference type="AlphaFoldDB" id="A0AAX1EES4"/>
<feature type="transmembrane region" description="Helical" evidence="1">
    <location>
        <begin position="146"/>
        <end position="164"/>
    </location>
</feature>
<proteinExistence type="predicted"/>
<dbReference type="EMBL" id="CP038254">
    <property type="protein sequence ID" value="QBR83579.1"/>
    <property type="molecule type" value="Genomic_DNA"/>
</dbReference>
<feature type="transmembrane region" description="Helical" evidence="1">
    <location>
        <begin position="72"/>
        <end position="89"/>
    </location>
</feature>
<reference evidence="2 3" key="1">
    <citation type="submission" date="2019-03" db="EMBL/GenBank/DDBJ databases">
        <title>Diverse conjugative elements silence natural transformation in Legionella species.</title>
        <authorList>
            <person name="Durieux I."/>
            <person name="Ginevra C."/>
            <person name="Attaiech L."/>
            <person name="Picq K."/>
            <person name="Juan P.A."/>
            <person name="Jarraud S."/>
            <person name="Charpentier X."/>
        </authorList>
    </citation>
    <scope>NUCLEOTIDE SEQUENCE [LARGE SCALE GENOMIC DNA]</scope>
    <source>
        <strain evidence="2 3">HL-0427-4011</strain>
    </source>
</reference>
<dbReference type="Proteomes" id="UP000295517">
    <property type="component" value="Chromosome"/>
</dbReference>
<keyword evidence="1" id="KW-1133">Transmembrane helix</keyword>
<evidence type="ECO:0000256" key="1">
    <source>
        <dbReference type="SAM" id="Phobius"/>
    </source>
</evidence>
<sequence length="352" mass="40595">MNKLHRFLALLWNMDPGYIQLKRATKTVVAIIISLWITSDHSRNAMLVAAIGSGISMQGIIAKAFWQRIGQLILFDVCYFFAFILGLLVKNSPHLTALTLVFLGFTVNYIRKFNLQKSIAPMIFWLLCFFATILPFSHSVQHWEVLQGLIIGLTVSALVFLLIFPENYCRLFILNANRIFESLAIGLSDLREQLIRKTAPRNFENTLAFQQKELLTHLLESNQAIIDNLNVDDKSSMSQSFLHQYTLISAYEIILDAYQSIWSEKKALPRYLLIAFSIINKNFAKVCQSTRMKKDYCIHIKHPLFSLEKWTDKVNISPLKDPNLIMLLLHLKLGFHLLNKQLTKLLLQKHET</sequence>
<gene>
    <name evidence="2" type="ORF">E3983_03945</name>
</gene>
<organism evidence="2 3">
    <name type="scientific">Legionella israelensis</name>
    <dbReference type="NCBI Taxonomy" id="454"/>
    <lineage>
        <taxon>Bacteria</taxon>
        <taxon>Pseudomonadati</taxon>
        <taxon>Pseudomonadota</taxon>
        <taxon>Gammaproteobacteria</taxon>
        <taxon>Legionellales</taxon>
        <taxon>Legionellaceae</taxon>
        <taxon>Legionella</taxon>
    </lineage>
</organism>
<keyword evidence="1" id="KW-0812">Transmembrane</keyword>
<feature type="transmembrane region" description="Helical" evidence="1">
    <location>
        <begin position="95"/>
        <end position="110"/>
    </location>
</feature>
<dbReference type="RefSeq" id="WP_135059951.1">
    <property type="nucleotide sequence ID" value="NZ_CP038254.1"/>
</dbReference>
<evidence type="ECO:0000313" key="3">
    <source>
        <dbReference type="Proteomes" id="UP000295517"/>
    </source>
</evidence>
<feature type="transmembrane region" description="Helical" evidence="1">
    <location>
        <begin position="122"/>
        <end position="140"/>
    </location>
</feature>
<accession>A0AAX1EES4</accession>
<name>A0AAX1EES4_9GAMM</name>
<keyword evidence="1" id="KW-0472">Membrane</keyword>
<protein>
    <recommendedName>
        <fullName evidence="4">FUSC family protein</fullName>
    </recommendedName>
</protein>